<dbReference type="CDD" id="cd16433">
    <property type="entry name" value="CheB"/>
    <property type="match status" value="1"/>
</dbReference>
<evidence type="ECO:0000313" key="6">
    <source>
        <dbReference type="Proteomes" id="UP000281028"/>
    </source>
</evidence>
<comment type="caution">
    <text evidence="5">The sequence shown here is derived from an EMBL/GenBank/DDBJ whole genome shotgun (WGS) entry which is preliminary data.</text>
</comment>
<dbReference type="EMBL" id="RIAR02000001">
    <property type="protein sequence ID" value="NSL87534.1"/>
    <property type="molecule type" value="Genomic_DNA"/>
</dbReference>
<reference evidence="5" key="1">
    <citation type="submission" date="2020-05" db="EMBL/GenBank/DDBJ databases">
        <title>Chitinophaga laudate sp. nov., isolated from a tropical peat swamp.</title>
        <authorList>
            <person name="Goh C.B.S."/>
            <person name="Lee M.S."/>
            <person name="Parimannan S."/>
            <person name="Pasbakhsh P."/>
            <person name="Yule C.M."/>
            <person name="Rajandas H."/>
            <person name="Loke S."/>
            <person name="Croft L."/>
            <person name="Tan J.B.L."/>
        </authorList>
    </citation>
    <scope>NUCLEOTIDE SEQUENCE</scope>
    <source>
        <strain evidence="5">Mgbs1</strain>
    </source>
</reference>
<evidence type="ECO:0000313" key="5">
    <source>
        <dbReference type="EMBL" id="NSL87534.1"/>
    </source>
</evidence>
<keyword evidence="1" id="KW-0378">Hydrolase</keyword>
<dbReference type="GO" id="GO:0005737">
    <property type="term" value="C:cytoplasm"/>
    <property type="evidence" value="ECO:0007669"/>
    <property type="project" value="InterPro"/>
</dbReference>
<dbReference type="SUPFAM" id="SSF52738">
    <property type="entry name" value="Methylesterase CheB, C-terminal domain"/>
    <property type="match status" value="1"/>
</dbReference>
<dbReference type="InterPro" id="IPR035909">
    <property type="entry name" value="CheB_C"/>
</dbReference>
<evidence type="ECO:0000256" key="2">
    <source>
        <dbReference type="ARBA" id="ARBA00039140"/>
    </source>
</evidence>
<organism evidence="5 6">
    <name type="scientific">Chitinophaga solisilvae</name>
    <dbReference type="NCBI Taxonomy" id="1233460"/>
    <lineage>
        <taxon>Bacteria</taxon>
        <taxon>Pseudomonadati</taxon>
        <taxon>Bacteroidota</taxon>
        <taxon>Chitinophagia</taxon>
        <taxon>Chitinophagales</taxon>
        <taxon>Chitinophagaceae</taxon>
        <taxon>Chitinophaga</taxon>
    </lineage>
</organism>
<evidence type="ECO:0000259" key="4">
    <source>
        <dbReference type="PROSITE" id="PS50122"/>
    </source>
</evidence>
<dbReference type="PANTHER" id="PTHR42872">
    <property type="entry name" value="PROTEIN-GLUTAMATE METHYLESTERASE/PROTEIN-GLUTAMINE GLUTAMINASE"/>
    <property type="match status" value="1"/>
</dbReference>
<name>A0A3S1CYL5_9BACT</name>
<dbReference type="EC" id="3.1.1.61" evidence="2"/>
<dbReference type="Gene3D" id="3.40.50.180">
    <property type="entry name" value="Methylesterase CheB, C-terminal domain"/>
    <property type="match status" value="1"/>
</dbReference>
<evidence type="ECO:0000256" key="3">
    <source>
        <dbReference type="ARBA" id="ARBA00048267"/>
    </source>
</evidence>
<dbReference type="GO" id="GO:0000156">
    <property type="term" value="F:phosphorelay response regulator activity"/>
    <property type="evidence" value="ECO:0007669"/>
    <property type="project" value="InterPro"/>
</dbReference>
<dbReference type="Proteomes" id="UP000281028">
    <property type="component" value="Unassembled WGS sequence"/>
</dbReference>
<proteinExistence type="predicted"/>
<dbReference type="InterPro" id="IPR000673">
    <property type="entry name" value="Sig_transdc_resp-reg_Me-estase"/>
</dbReference>
<dbReference type="AlphaFoldDB" id="A0A3S1CYL5"/>
<accession>A0A3S1CYL5</accession>
<gene>
    <name evidence="5" type="ORF">ECE50_011865</name>
</gene>
<dbReference type="GO" id="GO:0006935">
    <property type="term" value="P:chemotaxis"/>
    <property type="evidence" value="ECO:0007669"/>
    <property type="project" value="UniProtKB-UniRule"/>
</dbReference>
<protein>
    <recommendedName>
        <fullName evidence="2">protein-glutamate methylesterase</fullName>
        <ecNumber evidence="2">3.1.1.61</ecNumber>
    </recommendedName>
</protein>
<evidence type="ECO:0000256" key="1">
    <source>
        <dbReference type="ARBA" id="ARBA00022801"/>
    </source>
</evidence>
<dbReference type="PROSITE" id="PS50122">
    <property type="entry name" value="CHEB"/>
    <property type="match status" value="1"/>
</dbReference>
<dbReference type="OrthoDB" id="1524092at2"/>
<dbReference type="GO" id="GO:0008984">
    <property type="term" value="F:protein-glutamate methylesterase activity"/>
    <property type="evidence" value="ECO:0007669"/>
    <property type="project" value="UniProtKB-EC"/>
</dbReference>
<feature type="domain" description="CheB-type methylesterase" evidence="4">
    <location>
        <begin position="1"/>
        <end position="179"/>
    </location>
</feature>
<dbReference type="Pfam" id="PF01339">
    <property type="entry name" value="CheB_methylest"/>
    <property type="match status" value="1"/>
</dbReference>
<comment type="catalytic activity">
    <reaction evidence="3">
        <text>[protein]-L-glutamate 5-O-methyl ester + H2O = L-glutamyl-[protein] + methanol + H(+)</text>
        <dbReference type="Rhea" id="RHEA:23236"/>
        <dbReference type="Rhea" id="RHEA-COMP:10208"/>
        <dbReference type="Rhea" id="RHEA-COMP:10311"/>
        <dbReference type="ChEBI" id="CHEBI:15377"/>
        <dbReference type="ChEBI" id="CHEBI:15378"/>
        <dbReference type="ChEBI" id="CHEBI:17790"/>
        <dbReference type="ChEBI" id="CHEBI:29973"/>
        <dbReference type="ChEBI" id="CHEBI:82795"/>
        <dbReference type="EC" id="3.1.1.61"/>
    </reaction>
</comment>
<dbReference type="PANTHER" id="PTHR42872:SF6">
    <property type="entry name" value="PROTEIN-GLUTAMATE METHYLESTERASE_PROTEIN-GLUTAMINE GLUTAMINASE"/>
    <property type="match status" value="1"/>
</dbReference>
<sequence>MVAIGGSAGSLPVLVQLLNSLHQPLKWPVVIILHRLKNVQSELHNLLSVKIPITEPVDKEPVESRVYLAPQNYHLLIEEDRTFSLDYSEPLHFSRPSIDVSFFSAAAIYRRHALGILLSGANKDGAAGIQRIISHGGTGIVQQPDTALFSNMPQAALDLSPQVQAMTIDGITGYLNQLR</sequence>
<keyword evidence="6" id="KW-1185">Reference proteome</keyword>